<proteinExistence type="predicted"/>
<feature type="compositionally biased region" description="Polar residues" evidence="1">
    <location>
        <begin position="441"/>
        <end position="462"/>
    </location>
</feature>
<evidence type="ECO:0000313" key="4">
    <source>
        <dbReference type="Proteomes" id="UP000002762"/>
    </source>
</evidence>
<feature type="region of interest" description="Disordered" evidence="1">
    <location>
        <begin position="618"/>
        <end position="641"/>
    </location>
</feature>
<feature type="transmembrane region" description="Helical" evidence="2">
    <location>
        <begin position="284"/>
        <end position="304"/>
    </location>
</feature>
<evidence type="ECO:0000256" key="1">
    <source>
        <dbReference type="SAM" id="MobiDB-lite"/>
    </source>
</evidence>
<feature type="transmembrane region" description="Helical" evidence="2">
    <location>
        <begin position="229"/>
        <end position="248"/>
    </location>
</feature>
<feature type="compositionally biased region" description="Low complexity" evidence="1">
    <location>
        <begin position="24"/>
        <end position="36"/>
    </location>
</feature>
<feature type="compositionally biased region" description="Low complexity" evidence="1">
    <location>
        <begin position="482"/>
        <end position="522"/>
    </location>
</feature>
<organism evidence="3 4">
    <name type="scientific">Beauveria bassiana (strain ARSEF 2860)</name>
    <name type="common">White muscardine disease fungus</name>
    <name type="synonym">Tritirachium shiotae</name>
    <dbReference type="NCBI Taxonomy" id="655819"/>
    <lineage>
        <taxon>Eukaryota</taxon>
        <taxon>Fungi</taxon>
        <taxon>Dikarya</taxon>
        <taxon>Ascomycota</taxon>
        <taxon>Pezizomycotina</taxon>
        <taxon>Sordariomycetes</taxon>
        <taxon>Hypocreomycetidae</taxon>
        <taxon>Hypocreales</taxon>
        <taxon>Cordycipitaceae</taxon>
        <taxon>Beauveria</taxon>
    </lineage>
</organism>
<feature type="compositionally biased region" description="Basic and acidic residues" evidence="1">
    <location>
        <begin position="7"/>
        <end position="23"/>
    </location>
</feature>
<dbReference type="GeneID" id="19890371"/>
<dbReference type="Proteomes" id="UP000002762">
    <property type="component" value="Unassembled WGS sequence"/>
</dbReference>
<dbReference type="OrthoDB" id="5279542at2759"/>
<keyword evidence="2" id="KW-1133">Transmembrane helix</keyword>
<feature type="compositionally biased region" description="Basic and acidic residues" evidence="1">
    <location>
        <begin position="523"/>
        <end position="533"/>
    </location>
</feature>
<feature type="region of interest" description="Disordered" evidence="1">
    <location>
        <begin position="1"/>
        <end position="81"/>
    </location>
</feature>
<feature type="transmembrane region" description="Helical" evidence="2">
    <location>
        <begin position="316"/>
        <end position="338"/>
    </location>
</feature>
<gene>
    <name evidence="3" type="ORF">BBA_07359</name>
</gene>
<sequence length="654" mass="71103">MTSPTHEAAERVPTVRDNGHRASADLAAARPLSPLDAPLPPLPVSPQTTEAATPVPHRAEPVSPEQQHAQAAQPGAPQRDAAVVNAVTDPEQQHGVHTEKKPPFFFAWKGQHMLLIILAFLLAVVGLSLSGHAAAAGAFDLSDGNAVLAIPLPIYVLTIIFAIAETAVRASLKFSRGLHPSVHAGVWLICWIVYAGLIAMFAIVLHWTIVDGYYEDDHTPLGPLSIAQFVILILLCLNTLTLFIMACVDTQAYNVAKATPPAADASGNIDPNHHEDRSWRMTKVIFNVLIIVFSIIGFAIGLSMVRFRDNYMASSIVFPACACALLVPIVWAVSDLCFALTGPRRRFLQGVHPGAHVGVWLVSWILLAIVGGILTTSAIISLAQCNDYWGGDIRRSVGVDVYAFRHVPAVDAVVVTVHVRQINAPTSTNLLATPTATHNSINTMVPTSTRIRGSLPTTTTSPLDRDPYDPYLKGSDDDPYEDPYYPYRPPTSRSSGSRPTSSSSSSRPTSSDYGSSSSGNGRSDSDRYRGYHNDPYDNEHRAFCVQKGIKGPMIATCVFLWIVFVFAFVLFVAACADTYLRNHLRNPYTVVYVPVAAPYHYPQQPFYSGAGMPGVGKQPAMTQTPVMQQQQQQQQQQPVRPAQGNIVEYYGHAQ</sequence>
<feature type="compositionally biased region" description="Low complexity" evidence="1">
    <location>
        <begin position="64"/>
        <end position="81"/>
    </location>
</feature>
<dbReference type="EMBL" id="JH725173">
    <property type="protein sequence ID" value="EJP63715.1"/>
    <property type="molecule type" value="Genomic_DNA"/>
</dbReference>
<evidence type="ECO:0000313" key="3">
    <source>
        <dbReference type="EMBL" id="EJP63715.1"/>
    </source>
</evidence>
<keyword evidence="2" id="KW-0472">Membrane</keyword>
<dbReference type="STRING" id="655819.J4VZJ2"/>
<feature type="transmembrane region" description="Helical" evidence="2">
    <location>
        <begin position="113"/>
        <end position="134"/>
    </location>
</feature>
<dbReference type="AlphaFoldDB" id="J4VZJ2"/>
<name>J4VZJ2_BEAB2</name>
<protein>
    <submittedName>
        <fullName evidence="3">Uncharacterized protein</fullName>
    </submittedName>
</protein>
<keyword evidence="4" id="KW-1185">Reference proteome</keyword>
<feature type="transmembrane region" description="Helical" evidence="2">
    <location>
        <begin position="146"/>
        <end position="164"/>
    </location>
</feature>
<feature type="transmembrane region" description="Helical" evidence="2">
    <location>
        <begin position="185"/>
        <end position="209"/>
    </location>
</feature>
<feature type="transmembrane region" description="Helical" evidence="2">
    <location>
        <begin position="359"/>
        <end position="383"/>
    </location>
</feature>
<accession>J4VZJ2</accession>
<feature type="region of interest" description="Disordered" evidence="1">
    <location>
        <begin position="441"/>
        <end position="533"/>
    </location>
</feature>
<dbReference type="RefSeq" id="XP_008600678.1">
    <property type="nucleotide sequence ID" value="XM_008602456.1"/>
</dbReference>
<reference evidence="3 4" key="1">
    <citation type="journal article" date="2012" name="Sci. Rep.">
        <title>Genomic perspectives on the evolution of fungal entomopathogenicity in Beauveria bassiana.</title>
        <authorList>
            <person name="Xiao G."/>
            <person name="Ying S.H."/>
            <person name="Zheng P."/>
            <person name="Wang Z.L."/>
            <person name="Zhang S."/>
            <person name="Xie X.Q."/>
            <person name="Shang Y."/>
            <person name="St Leger R.J."/>
            <person name="Zhao G.P."/>
            <person name="Wang C."/>
            <person name="Feng M.G."/>
        </authorList>
    </citation>
    <scope>NUCLEOTIDE SEQUENCE [LARGE SCALE GENOMIC DNA]</scope>
    <source>
        <strain evidence="3 4">ARSEF 2860</strain>
    </source>
</reference>
<dbReference type="InParanoid" id="J4VZJ2"/>
<evidence type="ECO:0000256" key="2">
    <source>
        <dbReference type="SAM" id="Phobius"/>
    </source>
</evidence>
<keyword evidence="2" id="KW-0812">Transmembrane</keyword>
<feature type="transmembrane region" description="Helical" evidence="2">
    <location>
        <begin position="553"/>
        <end position="576"/>
    </location>
</feature>
<dbReference type="HOGENOM" id="CLU_425133_0_0_1"/>